<dbReference type="SMART" id="SM00176">
    <property type="entry name" value="RAN"/>
    <property type="match status" value="1"/>
</dbReference>
<proteinExistence type="predicted"/>
<dbReference type="GO" id="GO:0005525">
    <property type="term" value="F:GTP binding"/>
    <property type="evidence" value="ECO:0007669"/>
    <property type="project" value="InterPro"/>
</dbReference>
<dbReference type="GO" id="GO:0003924">
    <property type="term" value="F:GTPase activity"/>
    <property type="evidence" value="ECO:0007669"/>
    <property type="project" value="InterPro"/>
</dbReference>
<dbReference type="EMBL" id="LAZR01018307">
    <property type="protein sequence ID" value="KKL96890.1"/>
    <property type="molecule type" value="Genomic_DNA"/>
</dbReference>
<dbReference type="SUPFAM" id="SSF52200">
    <property type="entry name" value="Toll/Interleukin receptor TIR domain"/>
    <property type="match status" value="1"/>
</dbReference>
<dbReference type="AlphaFoldDB" id="A0A0F9ISZ2"/>
<comment type="caution">
    <text evidence="3">The sequence shown here is derived from an EMBL/GenBank/DDBJ whole genome shotgun (WGS) entry which is preliminary data.</text>
</comment>
<dbReference type="PROSITE" id="PS51421">
    <property type="entry name" value="RAS"/>
    <property type="match status" value="1"/>
</dbReference>
<dbReference type="PROSITE" id="PS50104">
    <property type="entry name" value="TIR"/>
    <property type="match status" value="1"/>
</dbReference>
<evidence type="ECO:0000256" key="1">
    <source>
        <dbReference type="ARBA" id="ARBA00022741"/>
    </source>
</evidence>
<dbReference type="InterPro" id="IPR001806">
    <property type="entry name" value="Small_GTPase"/>
</dbReference>
<feature type="domain" description="TIR" evidence="2">
    <location>
        <begin position="349"/>
        <end position="476"/>
    </location>
</feature>
<accession>A0A0F9ISZ2</accession>
<evidence type="ECO:0000259" key="2">
    <source>
        <dbReference type="PROSITE" id="PS50104"/>
    </source>
</evidence>
<dbReference type="GO" id="GO:0007165">
    <property type="term" value="P:signal transduction"/>
    <property type="evidence" value="ECO:0007669"/>
    <property type="project" value="InterPro"/>
</dbReference>
<dbReference type="Gene3D" id="3.40.50.10140">
    <property type="entry name" value="Toll/interleukin-1 receptor homology (TIR) domain"/>
    <property type="match status" value="1"/>
</dbReference>
<keyword evidence="1" id="KW-0547">Nucleotide-binding</keyword>
<dbReference type="PRINTS" id="PR00449">
    <property type="entry name" value="RASTRNSFRMNG"/>
</dbReference>
<organism evidence="3">
    <name type="scientific">marine sediment metagenome</name>
    <dbReference type="NCBI Taxonomy" id="412755"/>
    <lineage>
        <taxon>unclassified sequences</taxon>
        <taxon>metagenomes</taxon>
        <taxon>ecological metagenomes</taxon>
    </lineage>
</organism>
<dbReference type="SMART" id="SM00255">
    <property type="entry name" value="TIR"/>
    <property type="match status" value="1"/>
</dbReference>
<dbReference type="FunFam" id="3.40.50.300:FF:001447">
    <property type="entry name" value="Ras-related protein Rab-1B"/>
    <property type="match status" value="1"/>
</dbReference>
<evidence type="ECO:0000313" key="3">
    <source>
        <dbReference type="EMBL" id="KKL96890.1"/>
    </source>
</evidence>
<dbReference type="Gene3D" id="3.40.50.300">
    <property type="entry name" value="P-loop containing nucleotide triphosphate hydrolases"/>
    <property type="match status" value="1"/>
</dbReference>
<dbReference type="Pfam" id="PF13676">
    <property type="entry name" value="TIR_2"/>
    <property type="match status" value="1"/>
</dbReference>
<dbReference type="SMART" id="SM00173">
    <property type="entry name" value="RAS"/>
    <property type="match status" value="1"/>
</dbReference>
<dbReference type="NCBIfam" id="TIGR00231">
    <property type="entry name" value="small_GTP"/>
    <property type="match status" value="1"/>
</dbReference>
<dbReference type="InterPro" id="IPR005225">
    <property type="entry name" value="Small_GTP-bd"/>
</dbReference>
<dbReference type="PANTHER" id="PTHR47978">
    <property type="match status" value="1"/>
</dbReference>
<gene>
    <name evidence="3" type="ORF">LCGC14_1839970</name>
</gene>
<sequence>MKNNKDLLDIMLQNYMQKVGKDLLAALIIDSESKIIGSSPKNSDILSKDKIFEILNKFIISKYKNHDKLSKTNSKGFRNIIIDTDQFRLILCEFKPKYVFVNILNALDSVDYIFPYFFLCAEKIKQLFEGTLISPTLPSLYVDNKNQTEYINRRREITSGLIRDHDIYKLKLIMCGDEGVGKTSIITRFVTGSFSQNLSATIGVNHKLYDYNIKNYVFRFYIWDLAGERYFRKLRHTYCRGSDVGMLVYDVTRWESFINIKRWYKDVMNAAPEVILILVGNKVDLESERKVPRIEADEFARNLGLLYLETSALNGLNIEEAFGLLGIQILLEKKKIDIEGLNDHYIKPRIRKVFLCHSSNDKYFVKNLAKSLIGRDLKVWYDEWEMKVGDSLKLKIQTGIKESSYLGIILSPDSVNSPWVNFELNSALIKELKEKKVFILPILFKDCEIPDSLKGKLYADFRKSYAEGIETLLERF</sequence>
<dbReference type="Pfam" id="PF00071">
    <property type="entry name" value="Ras"/>
    <property type="match status" value="1"/>
</dbReference>
<dbReference type="InterPro" id="IPR000157">
    <property type="entry name" value="TIR_dom"/>
</dbReference>
<dbReference type="CDD" id="cd00154">
    <property type="entry name" value="Rab"/>
    <property type="match status" value="1"/>
</dbReference>
<reference evidence="3" key="1">
    <citation type="journal article" date="2015" name="Nature">
        <title>Complex archaea that bridge the gap between prokaryotes and eukaryotes.</title>
        <authorList>
            <person name="Spang A."/>
            <person name="Saw J.H."/>
            <person name="Jorgensen S.L."/>
            <person name="Zaremba-Niedzwiedzka K."/>
            <person name="Martijn J."/>
            <person name="Lind A.E."/>
            <person name="van Eijk R."/>
            <person name="Schleper C."/>
            <person name="Guy L."/>
            <person name="Ettema T.J."/>
        </authorList>
    </citation>
    <scope>NUCLEOTIDE SEQUENCE</scope>
</reference>
<dbReference type="InterPro" id="IPR035897">
    <property type="entry name" value="Toll_tir_struct_dom_sf"/>
</dbReference>
<name>A0A0F9ISZ2_9ZZZZ</name>
<dbReference type="SMART" id="SM00174">
    <property type="entry name" value="RHO"/>
    <property type="match status" value="1"/>
</dbReference>
<dbReference type="SMART" id="SM00175">
    <property type="entry name" value="RAB"/>
    <property type="match status" value="1"/>
</dbReference>
<dbReference type="PROSITE" id="PS51419">
    <property type="entry name" value="RAB"/>
    <property type="match status" value="1"/>
</dbReference>
<dbReference type="SUPFAM" id="SSF52540">
    <property type="entry name" value="P-loop containing nucleoside triphosphate hydrolases"/>
    <property type="match status" value="1"/>
</dbReference>
<dbReference type="InterPro" id="IPR027417">
    <property type="entry name" value="P-loop_NTPase"/>
</dbReference>
<protein>
    <recommendedName>
        <fullName evidence="2">TIR domain-containing protein</fullName>
    </recommendedName>
</protein>